<dbReference type="GO" id="GO:0071949">
    <property type="term" value="F:FAD binding"/>
    <property type="evidence" value="ECO:0007669"/>
    <property type="project" value="InterPro"/>
</dbReference>
<dbReference type="PANTHER" id="PTHR42659">
    <property type="entry name" value="XANTHINE DEHYDROGENASE SUBUNIT C-RELATED"/>
    <property type="match status" value="1"/>
</dbReference>
<evidence type="ECO:0000259" key="5">
    <source>
        <dbReference type="PROSITE" id="PS51387"/>
    </source>
</evidence>
<dbReference type="Pfam" id="PF03450">
    <property type="entry name" value="CO_deh_flav_C"/>
    <property type="match status" value="1"/>
</dbReference>
<dbReference type="SUPFAM" id="SSF55447">
    <property type="entry name" value="CO dehydrogenase flavoprotein C-terminal domain-like"/>
    <property type="match status" value="1"/>
</dbReference>
<dbReference type="InterPro" id="IPR016169">
    <property type="entry name" value="FAD-bd_PCMH_sub2"/>
</dbReference>
<dbReference type="Pfam" id="PF00941">
    <property type="entry name" value="FAD_binding_5"/>
    <property type="match status" value="1"/>
</dbReference>
<dbReference type="Gene3D" id="3.30.43.10">
    <property type="entry name" value="Uridine Diphospho-n-acetylenolpyruvylglucosamine Reductase, domain 2"/>
    <property type="match status" value="1"/>
</dbReference>
<dbReference type="PANTHER" id="PTHR42659:SF2">
    <property type="entry name" value="XANTHINE DEHYDROGENASE SUBUNIT C-RELATED"/>
    <property type="match status" value="1"/>
</dbReference>
<evidence type="ECO:0000256" key="3">
    <source>
        <dbReference type="ARBA" id="ARBA00023002"/>
    </source>
</evidence>
<dbReference type="InterPro" id="IPR051312">
    <property type="entry name" value="Diverse_Substr_Oxidored"/>
</dbReference>
<dbReference type="Proteomes" id="UP000309174">
    <property type="component" value="Unassembled WGS sequence"/>
</dbReference>
<gene>
    <name evidence="6" type="ORF">ETD83_08700</name>
</gene>
<keyword evidence="3" id="KW-0560">Oxidoreductase</keyword>
<evidence type="ECO:0000313" key="7">
    <source>
        <dbReference type="Proteomes" id="UP000309174"/>
    </source>
</evidence>
<dbReference type="Gene3D" id="3.30.465.10">
    <property type="match status" value="1"/>
</dbReference>
<sequence length="238" mass="24749">MTAEYRRPSTLPELLTDMAEPGAFALAGGTDLIPLRTAGAVSPTLLVDVKHVSELNGITTEAGTTRIGAATTLADLAEHHDRSLDAILDGARIVGAPQTRNRATLGGNLCRSSPAGDTLCGLLVLDAIAELHSLNGVRHVPVRDFFTGPGRNVATPSEVLVSIRLPTRHAGSAYHRFTYRRSMDLAIVGIAARLSIKNGTCVDATIAIGAAAPTPQSPPKLSSAPPATTKQSPTPANK</sequence>
<dbReference type="GO" id="GO:0016491">
    <property type="term" value="F:oxidoreductase activity"/>
    <property type="evidence" value="ECO:0007669"/>
    <property type="project" value="UniProtKB-KW"/>
</dbReference>
<dbReference type="InterPro" id="IPR036318">
    <property type="entry name" value="FAD-bd_PCMH-like_sf"/>
</dbReference>
<dbReference type="InterPro" id="IPR002346">
    <property type="entry name" value="Mopterin_DH_FAD-bd"/>
</dbReference>
<dbReference type="SUPFAM" id="SSF56176">
    <property type="entry name" value="FAD-binding/transporter-associated domain-like"/>
    <property type="match status" value="1"/>
</dbReference>
<evidence type="ECO:0000256" key="2">
    <source>
        <dbReference type="ARBA" id="ARBA00022827"/>
    </source>
</evidence>
<proteinExistence type="predicted"/>
<dbReference type="RefSeq" id="WP_138644548.1">
    <property type="nucleotide sequence ID" value="NZ_VCKW01000031.1"/>
</dbReference>
<keyword evidence="1" id="KW-0285">Flavoprotein</keyword>
<dbReference type="InterPro" id="IPR016166">
    <property type="entry name" value="FAD-bd_PCMH"/>
</dbReference>
<evidence type="ECO:0000256" key="1">
    <source>
        <dbReference type="ARBA" id="ARBA00022630"/>
    </source>
</evidence>
<keyword evidence="7" id="KW-1185">Reference proteome</keyword>
<feature type="domain" description="FAD-binding PCMH-type" evidence="5">
    <location>
        <begin position="1"/>
        <end position="170"/>
    </location>
</feature>
<dbReference type="EMBL" id="VCKW01000031">
    <property type="protein sequence ID" value="TMR04328.1"/>
    <property type="molecule type" value="Genomic_DNA"/>
</dbReference>
<reference evidence="6 7" key="1">
    <citation type="submission" date="2019-05" db="EMBL/GenBank/DDBJ databases">
        <title>Draft genome sequence of Actinomadura sp. 14C53.</title>
        <authorList>
            <person name="Saricaoglu S."/>
            <person name="Isik K."/>
        </authorList>
    </citation>
    <scope>NUCLEOTIDE SEQUENCE [LARGE SCALE GENOMIC DNA]</scope>
    <source>
        <strain evidence="6 7">14C53</strain>
    </source>
</reference>
<accession>A0A5C4JGB4</accession>
<feature type="compositionally biased region" description="Polar residues" evidence="4">
    <location>
        <begin position="225"/>
        <end position="238"/>
    </location>
</feature>
<protein>
    <submittedName>
        <fullName evidence="6">Xanthine dehydrogenase family protein subunit M</fullName>
    </submittedName>
</protein>
<dbReference type="AlphaFoldDB" id="A0A5C4JGB4"/>
<dbReference type="PROSITE" id="PS51387">
    <property type="entry name" value="FAD_PCMH"/>
    <property type="match status" value="1"/>
</dbReference>
<dbReference type="Gene3D" id="3.30.390.50">
    <property type="entry name" value="CO dehydrogenase flavoprotein, C-terminal domain"/>
    <property type="match status" value="1"/>
</dbReference>
<evidence type="ECO:0000256" key="4">
    <source>
        <dbReference type="SAM" id="MobiDB-lite"/>
    </source>
</evidence>
<dbReference type="InterPro" id="IPR036683">
    <property type="entry name" value="CO_DH_flav_C_dom_sf"/>
</dbReference>
<evidence type="ECO:0000313" key="6">
    <source>
        <dbReference type="EMBL" id="TMR04328.1"/>
    </source>
</evidence>
<dbReference type="InterPro" id="IPR005107">
    <property type="entry name" value="CO_DH_flav_C"/>
</dbReference>
<feature type="region of interest" description="Disordered" evidence="4">
    <location>
        <begin position="212"/>
        <end position="238"/>
    </location>
</feature>
<dbReference type="OrthoDB" id="9793944at2"/>
<name>A0A5C4JGB4_9ACTN</name>
<organism evidence="6 7">
    <name type="scientific">Actinomadura soli</name>
    <dbReference type="NCBI Taxonomy" id="2508997"/>
    <lineage>
        <taxon>Bacteria</taxon>
        <taxon>Bacillati</taxon>
        <taxon>Actinomycetota</taxon>
        <taxon>Actinomycetes</taxon>
        <taxon>Streptosporangiales</taxon>
        <taxon>Thermomonosporaceae</taxon>
        <taxon>Actinomadura</taxon>
    </lineage>
</organism>
<comment type="caution">
    <text evidence="6">The sequence shown here is derived from an EMBL/GenBank/DDBJ whole genome shotgun (WGS) entry which is preliminary data.</text>
</comment>
<keyword evidence="2" id="KW-0274">FAD</keyword>
<dbReference type="InterPro" id="IPR016167">
    <property type="entry name" value="FAD-bd_PCMH_sub1"/>
</dbReference>